<keyword evidence="1" id="KW-1185">Reference proteome</keyword>
<name>A0AC58G315_DANRE</name>
<proteinExistence type="predicted"/>
<sequence>MELNALPLMLLLISIIHPAQTEEQLKAVVILYPDKHEPTTVRCEIPGAEDDWTYSWFKDGSTKPFATDREFSFSTGVSHRRSKVTCRGERNSDGLKSEISDAVTLNLPFSIETPKAVLTVRPELPQILRGDTVILRCNIQGEDWTYSFNCGDNEHKSEIKEFKITVESTQTCKCLGWRQSGSSEWSNEVTLTVFDIMDELKISIKPQSSVFTGDTVTLSCDAGRSTVRRIIWYKDSSRIGTVDETKTLTDVKISDGGWYKCGVIAANNATTQSPAVRLTVTERLKASLRVQPDGGVFRGQTVTFTCHIPDSDVTRWSYSWNKDDSVIQDSESREYRISSVDESHAGLYSCRGEETGGSRHTHTSDQHTLTVSVYTESYKAVLTVQSEPSEILRGDTVTLTCDIQGEDWKYRFHCGDKEYKSEEKEFNITVESTQMCRCSGWRQSSGSSKWSNEVTLTVSDIMGSESSLSVLSALKLVSFLVAASPYLLVTIILGVKYCRAHAQDNEVDQHAATEE</sequence>
<evidence type="ECO:0000313" key="1">
    <source>
        <dbReference type="Proteomes" id="UP000000437"/>
    </source>
</evidence>
<reference evidence="2" key="1">
    <citation type="submission" date="2025-08" db="UniProtKB">
        <authorList>
            <consortium name="RefSeq"/>
        </authorList>
    </citation>
    <scope>IDENTIFICATION</scope>
    <source>
        <strain evidence="2">Tuebingen</strain>
        <tissue evidence="2">Fibroblasts and whole tissue</tissue>
    </source>
</reference>
<gene>
    <name evidence="2" type="primary">si:ch211-163c2.2</name>
</gene>
<protein>
    <submittedName>
        <fullName evidence="2">Fc receptor-like protein 5</fullName>
    </submittedName>
</protein>
<evidence type="ECO:0000313" key="2">
    <source>
        <dbReference type="RefSeq" id="XP_073764127.1"/>
    </source>
</evidence>
<organism evidence="1 2">
    <name type="scientific">Danio rerio</name>
    <name type="common">Zebrafish</name>
    <name type="synonym">Brachydanio rerio</name>
    <dbReference type="NCBI Taxonomy" id="7955"/>
    <lineage>
        <taxon>Eukaryota</taxon>
        <taxon>Metazoa</taxon>
        <taxon>Chordata</taxon>
        <taxon>Craniata</taxon>
        <taxon>Vertebrata</taxon>
        <taxon>Euteleostomi</taxon>
        <taxon>Actinopterygii</taxon>
        <taxon>Neopterygii</taxon>
        <taxon>Teleostei</taxon>
        <taxon>Ostariophysi</taxon>
        <taxon>Cypriniformes</taxon>
        <taxon>Danionidae</taxon>
        <taxon>Danioninae</taxon>
        <taxon>Danio</taxon>
    </lineage>
</organism>
<dbReference type="RefSeq" id="XP_073764127.1">
    <property type="nucleotide sequence ID" value="XM_073908026.1"/>
</dbReference>
<dbReference type="Proteomes" id="UP000000437">
    <property type="component" value="Chromosome 7"/>
</dbReference>
<accession>A0AC58G315</accession>